<reference evidence="2" key="1">
    <citation type="submission" date="2023-03" db="EMBL/GenBank/DDBJ databases">
        <authorList>
            <person name="Shen W."/>
            <person name="Cai J."/>
        </authorList>
    </citation>
    <scope>NUCLEOTIDE SEQUENCE</scope>
    <source>
        <strain evidence="2">P33-2</strain>
    </source>
</reference>
<dbReference type="RefSeq" id="WP_311865596.1">
    <property type="nucleotide sequence ID" value="NZ_JARPWH010000089.1"/>
</dbReference>
<evidence type="ECO:0000259" key="1">
    <source>
        <dbReference type="Pfam" id="PF05043"/>
    </source>
</evidence>
<protein>
    <submittedName>
        <fullName evidence="2">Helix-turn-helix domain-containing protein</fullName>
    </submittedName>
</protein>
<accession>A0AAW8RWM0</accession>
<comment type="caution">
    <text evidence="2">The sequence shown here is derived from an EMBL/GenBank/DDBJ whole genome shotgun (WGS) entry which is preliminary data.</text>
</comment>
<feature type="domain" description="Mga helix-turn-helix" evidence="1">
    <location>
        <begin position="84"/>
        <end position="168"/>
    </location>
</feature>
<gene>
    <name evidence="2" type="ORF">P7D43_17890</name>
</gene>
<dbReference type="Proteomes" id="UP001260773">
    <property type="component" value="Unassembled WGS sequence"/>
</dbReference>
<dbReference type="AlphaFoldDB" id="A0AAW8RWM0"/>
<organism evidence="2 3">
    <name type="scientific">Enterococcus avium</name>
    <name type="common">Streptococcus avium</name>
    <dbReference type="NCBI Taxonomy" id="33945"/>
    <lineage>
        <taxon>Bacteria</taxon>
        <taxon>Bacillati</taxon>
        <taxon>Bacillota</taxon>
        <taxon>Bacilli</taxon>
        <taxon>Lactobacillales</taxon>
        <taxon>Enterococcaceae</taxon>
        <taxon>Enterococcus</taxon>
    </lineage>
</organism>
<dbReference type="EMBL" id="JARPWH010000089">
    <property type="protein sequence ID" value="MDT2404243.1"/>
    <property type="molecule type" value="Genomic_DNA"/>
</dbReference>
<proteinExistence type="predicted"/>
<evidence type="ECO:0000313" key="2">
    <source>
        <dbReference type="EMBL" id="MDT2404243.1"/>
    </source>
</evidence>
<dbReference type="Pfam" id="PF05043">
    <property type="entry name" value="Mga"/>
    <property type="match status" value="1"/>
</dbReference>
<sequence length="480" mass="56684">MIILLDSLLAKEEWRKYQLLRQLERSSYFALSKKEIMDHLEISNYVLKSTIEQLIQDLEKYGLAQEIHVFLEEPFVQLEITGTASSETLLEKYVEESIGFNILLRAVLGNFKSLNEFSEKSMISYPIAYNNYKLLNKYLAKYEMTIDKKFRVSGENEKNIRLFLTELFSRVYKGRCQIFDQSKDSHFEAKQMTLEDGKMTIHQRIGLQHYLHITNLRIKQRKFVERQTADVLSREAIKQAMEESFFERVPIESREAEVIAFLNYYYSRSEELSKNLRLNANKQIMTWSKNLLTSLIQYFPKLIESPEKYECFLMKSHILHFQLKEVSQASETLQPEINIAYFQQNYPTILEFCRVYVKQLQEKDSELYKKKKQVLFQYLFLILDSFPKDVLVEPINVYVDFSFGSLYNQFITENLNFFHLVGAKIITDVEAADILLTDSRDLGNAYRIDCVVWLSPPHPLDWANLGQKIIQKRTEKSNMT</sequence>
<evidence type="ECO:0000313" key="3">
    <source>
        <dbReference type="Proteomes" id="UP001260773"/>
    </source>
</evidence>
<dbReference type="InterPro" id="IPR007737">
    <property type="entry name" value="Mga_HTH"/>
</dbReference>
<name>A0AAW8RWM0_ENTAV</name>